<dbReference type="RefSeq" id="XP_016683994.1">
    <property type="nucleotide sequence ID" value="XM_016828505.1"/>
</dbReference>
<sequence length="274" mass="30883">MKDILSKKHRLGEFETVALTEGCTSMLMNKVPSKLKDPGSFSIPCSIGNYHVGKVLCDLGVSINLMPMSIFKKLGIGKARPTTVTLQLAHRSYSHPEGKIEDVLVMVDKFIFPVDFLILECKVDHDVPIILERPFLTTGRTLIDVQKALKCMDENEECHNIGLIEAAVDEVAKFCYNNSNSEDDLMEQGNTVSFEELGEFIEAQQIMDRPRKKFESLDLTEQSFKPPKPSIKESPTLELKPLLQHLKYPYLGNNNTLPIVISTKLTLEQEDMLL</sequence>
<gene>
    <name evidence="2" type="primary">LOC107902295</name>
</gene>
<reference evidence="2" key="2">
    <citation type="submission" date="2025-08" db="UniProtKB">
        <authorList>
            <consortium name="RefSeq"/>
        </authorList>
    </citation>
    <scope>IDENTIFICATION</scope>
</reference>
<dbReference type="PANTHER" id="PTHR33067:SF32">
    <property type="entry name" value="ASPARTIC PEPTIDASE DDI1-TYPE DOMAIN-CONTAINING PROTEIN"/>
    <property type="match status" value="1"/>
</dbReference>
<proteinExistence type="predicted"/>
<dbReference type="Proteomes" id="UP000818029">
    <property type="component" value="Chromosome D05"/>
</dbReference>
<evidence type="ECO:0000313" key="1">
    <source>
        <dbReference type="Proteomes" id="UP000818029"/>
    </source>
</evidence>
<name>A0A1U8J723_GOSHI</name>
<dbReference type="Gene3D" id="2.40.70.10">
    <property type="entry name" value="Acid Proteases"/>
    <property type="match status" value="1"/>
</dbReference>
<reference evidence="1" key="1">
    <citation type="journal article" date="2020" name="Nat. Genet.">
        <title>Genomic diversifications of five Gossypium allopolyploid species and their impact on cotton improvement.</title>
        <authorList>
            <person name="Chen Z.J."/>
            <person name="Sreedasyam A."/>
            <person name="Ando A."/>
            <person name="Song Q."/>
            <person name="De Santiago L.M."/>
            <person name="Hulse-Kemp A.M."/>
            <person name="Ding M."/>
            <person name="Ye W."/>
            <person name="Kirkbride R.C."/>
            <person name="Jenkins J."/>
            <person name="Plott C."/>
            <person name="Lovell J."/>
            <person name="Lin Y.M."/>
            <person name="Vaughn R."/>
            <person name="Liu B."/>
            <person name="Simpson S."/>
            <person name="Scheffler B.E."/>
            <person name="Wen L."/>
            <person name="Saski C.A."/>
            <person name="Grover C.E."/>
            <person name="Hu G."/>
            <person name="Conover J.L."/>
            <person name="Carlson J.W."/>
            <person name="Shu S."/>
            <person name="Boston L.B."/>
            <person name="Williams M."/>
            <person name="Peterson D.G."/>
            <person name="McGee K."/>
            <person name="Jones D.C."/>
            <person name="Wendel J.F."/>
            <person name="Stelly D.M."/>
            <person name="Grimwood J."/>
            <person name="Schmutz J."/>
        </authorList>
    </citation>
    <scope>NUCLEOTIDE SEQUENCE [LARGE SCALE GENOMIC DNA]</scope>
    <source>
        <strain evidence="1">cv. TM-1</strain>
    </source>
</reference>
<dbReference type="PANTHER" id="PTHR33067">
    <property type="entry name" value="RNA-DIRECTED DNA POLYMERASE-RELATED"/>
    <property type="match status" value="1"/>
</dbReference>
<evidence type="ECO:0000313" key="2">
    <source>
        <dbReference type="RefSeq" id="XP_016683994.1"/>
    </source>
</evidence>
<protein>
    <submittedName>
        <fullName evidence="2">Uncharacterized protein</fullName>
    </submittedName>
</protein>
<dbReference type="PaxDb" id="3635-A0A1U8J723"/>
<dbReference type="GeneID" id="107902295"/>
<dbReference type="KEGG" id="ghi:107902295"/>
<dbReference type="CDD" id="cd00303">
    <property type="entry name" value="retropepsin_like"/>
    <property type="match status" value="1"/>
</dbReference>
<keyword evidence="1" id="KW-1185">Reference proteome</keyword>
<dbReference type="OrthoDB" id="1304512at2759"/>
<accession>A0A1U8J723</accession>
<dbReference type="AlphaFoldDB" id="A0A1U8J723"/>
<dbReference type="InterPro" id="IPR021109">
    <property type="entry name" value="Peptidase_aspartic_dom_sf"/>
</dbReference>
<organism evidence="1 2">
    <name type="scientific">Gossypium hirsutum</name>
    <name type="common">Upland cotton</name>
    <name type="synonym">Gossypium mexicanum</name>
    <dbReference type="NCBI Taxonomy" id="3635"/>
    <lineage>
        <taxon>Eukaryota</taxon>
        <taxon>Viridiplantae</taxon>
        <taxon>Streptophyta</taxon>
        <taxon>Embryophyta</taxon>
        <taxon>Tracheophyta</taxon>
        <taxon>Spermatophyta</taxon>
        <taxon>Magnoliopsida</taxon>
        <taxon>eudicotyledons</taxon>
        <taxon>Gunneridae</taxon>
        <taxon>Pentapetalae</taxon>
        <taxon>rosids</taxon>
        <taxon>malvids</taxon>
        <taxon>Malvales</taxon>
        <taxon>Malvaceae</taxon>
        <taxon>Malvoideae</taxon>
        <taxon>Gossypium</taxon>
    </lineage>
</organism>